<dbReference type="InterPro" id="IPR011701">
    <property type="entry name" value="MFS"/>
</dbReference>
<dbReference type="AlphaFoldDB" id="A0AAE3JHM0"/>
<evidence type="ECO:0000313" key="6">
    <source>
        <dbReference type="Proteomes" id="UP001198163"/>
    </source>
</evidence>
<name>A0AAE3JHM0_9SPIR</name>
<evidence type="ECO:0000256" key="3">
    <source>
        <dbReference type="ARBA" id="ARBA00023136"/>
    </source>
</evidence>
<feature type="transmembrane region" description="Helical" evidence="4">
    <location>
        <begin position="110"/>
        <end position="131"/>
    </location>
</feature>
<dbReference type="Proteomes" id="UP001198163">
    <property type="component" value="Unassembled WGS sequence"/>
</dbReference>
<dbReference type="InterPro" id="IPR036259">
    <property type="entry name" value="MFS_trans_sf"/>
</dbReference>
<dbReference type="PANTHER" id="PTHR23518:SF2">
    <property type="entry name" value="MAJOR FACILITATOR SUPERFAMILY TRANSPORTER"/>
    <property type="match status" value="1"/>
</dbReference>
<evidence type="ECO:0000256" key="2">
    <source>
        <dbReference type="ARBA" id="ARBA00022989"/>
    </source>
</evidence>
<dbReference type="Pfam" id="PF07690">
    <property type="entry name" value="MFS_1"/>
    <property type="match status" value="1"/>
</dbReference>
<feature type="transmembrane region" description="Helical" evidence="4">
    <location>
        <begin position="298"/>
        <end position="326"/>
    </location>
</feature>
<keyword evidence="3 4" id="KW-0472">Membrane</keyword>
<evidence type="ECO:0000256" key="4">
    <source>
        <dbReference type="SAM" id="Phobius"/>
    </source>
</evidence>
<dbReference type="PANTHER" id="PTHR23518">
    <property type="entry name" value="C-METHYLTRANSFERASE"/>
    <property type="match status" value="1"/>
</dbReference>
<proteinExistence type="predicted"/>
<accession>A0AAE3JHM0</accession>
<sequence length="396" mass="43584">MSLCLPYASIYMLALGIKDADIGLLTTVGMLSQVVFGLLGGVITDKMGRRKTTAVFDFLAWCVPCVIWMFAQNFWFFLGAQLVNGMWKVTQNSWDCLLVEDVEKDQITKVYSLVIIASHLSALFAPIASFLVARISLVPAVRILYLNAFIVMTAKIFILYAASHETSTGVVRMRETKGKSIPSLLAGYGGVIRIILRSKGSIFSLVIAALVGAVGMVNTTFWQVIASRKLLVPDAVLPFFPMLRSFIAMFFLFTVIPRVTATPRLQKPLLFGFISYFIGQNILALIPAPAHALAAPGYALLAFSLAFDGFGAGILAMLAESLVALYVDKKERARVMAVQHMIIMLATAPFGWISGLLSSISRTLPFRLTIVLIFLGIITTLRYYRTIEDCHENQVD</sequence>
<evidence type="ECO:0000256" key="1">
    <source>
        <dbReference type="ARBA" id="ARBA00022692"/>
    </source>
</evidence>
<dbReference type="GO" id="GO:0022857">
    <property type="term" value="F:transmembrane transporter activity"/>
    <property type="evidence" value="ECO:0007669"/>
    <property type="project" value="InterPro"/>
</dbReference>
<feature type="transmembrane region" description="Helical" evidence="4">
    <location>
        <begin position="338"/>
        <end position="360"/>
    </location>
</feature>
<dbReference type="SUPFAM" id="SSF103473">
    <property type="entry name" value="MFS general substrate transporter"/>
    <property type="match status" value="1"/>
</dbReference>
<reference evidence="5" key="1">
    <citation type="submission" date="2021-08" db="EMBL/GenBank/DDBJ databases">
        <title>Comparative analyses of Brucepasteria parasyntrophica and Teretinema zuelzerae.</title>
        <authorList>
            <person name="Song Y."/>
            <person name="Brune A."/>
        </authorList>
    </citation>
    <scope>NUCLEOTIDE SEQUENCE</scope>
    <source>
        <strain evidence="5">DSM 1903</strain>
    </source>
</reference>
<dbReference type="EMBL" id="JAINWA010000001">
    <property type="protein sequence ID" value="MCD1653111.1"/>
    <property type="molecule type" value="Genomic_DNA"/>
</dbReference>
<feature type="transmembrane region" description="Helical" evidence="4">
    <location>
        <begin position="366"/>
        <end position="384"/>
    </location>
</feature>
<feature type="transmembrane region" description="Helical" evidence="4">
    <location>
        <begin position="143"/>
        <end position="160"/>
    </location>
</feature>
<dbReference type="Gene3D" id="1.20.1250.20">
    <property type="entry name" value="MFS general substrate transporter like domains"/>
    <property type="match status" value="1"/>
</dbReference>
<feature type="transmembrane region" description="Helical" evidence="4">
    <location>
        <begin position="55"/>
        <end position="78"/>
    </location>
</feature>
<keyword evidence="2 4" id="KW-1133">Transmembrane helix</keyword>
<feature type="transmembrane region" description="Helical" evidence="4">
    <location>
        <begin position="180"/>
        <end position="196"/>
    </location>
</feature>
<keyword evidence="1 4" id="KW-0812">Transmembrane</keyword>
<feature type="transmembrane region" description="Helical" evidence="4">
    <location>
        <begin position="268"/>
        <end position="286"/>
    </location>
</feature>
<protein>
    <submittedName>
        <fullName evidence="5">MFS transporter</fullName>
    </submittedName>
</protein>
<feature type="transmembrane region" description="Helical" evidence="4">
    <location>
        <begin position="22"/>
        <end position="43"/>
    </location>
</feature>
<organism evidence="5 6">
    <name type="scientific">Teretinema zuelzerae</name>
    <dbReference type="NCBI Taxonomy" id="156"/>
    <lineage>
        <taxon>Bacteria</taxon>
        <taxon>Pseudomonadati</taxon>
        <taxon>Spirochaetota</taxon>
        <taxon>Spirochaetia</taxon>
        <taxon>Spirochaetales</taxon>
        <taxon>Treponemataceae</taxon>
        <taxon>Teretinema</taxon>
    </lineage>
</organism>
<gene>
    <name evidence="5" type="ORF">K7J14_00100</name>
</gene>
<evidence type="ECO:0000313" key="5">
    <source>
        <dbReference type="EMBL" id="MCD1653111.1"/>
    </source>
</evidence>
<keyword evidence="6" id="KW-1185">Reference proteome</keyword>
<feature type="transmembrane region" description="Helical" evidence="4">
    <location>
        <begin position="237"/>
        <end position="256"/>
    </location>
</feature>
<comment type="caution">
    <text evidence="5">The sequence shown here is derived from an EMBL/GenBank/DDBJ whole genome shotgun (WGS) entry which is preliminary data.</text>
</comment>
<feature type="transmembrane region" description="Helical" evidence="4">
    <location>
        <begin position="203"/>
        <end position="225"/>
    </location>
</feature>